<feature type="domain" description="JmjC" evidence="1">
    <location>
        <begin position="132"/>
        <end position="306"/>
    </location>
</feature>
<dbReference type="AlphaFoldDB" id="A0A4T0HB17"/>
<dbReference type="PANTHER" id="PTHR12461:SF99">
    <property type="entry name" value="BIFUNCTIONAL PEPTIDASE AND (3S)-LYSYL HYDROXYLASE JMJD7"/>
    <property type="match status" value="1"/>
</dbReference>
<sequence length="315" mass="36168">MVTLTKAHISDAIESLIEDYQDFNTSYAQEFDSFDELRSVVQHNIPALFKGVARNWEARRKWDDEYLSNSVQGDIEIATTPYGNADALVEVGDDVFFVEPLNQHISMGDFLQKLHNKKDDVVYLQSQNGNLAFDEFVKLGRDVPASIAQMEDIMGSKPDAVNVWMGGPESVTSLHHDPYENIYVVVRGTKTFNLFPPTEEYCLGFEKYRRGKYIRDASGKLIVEAQDEHVPWTPIDPCLSKEENIARVPQYKHSRCMTVTVNEGDALYLPSGWFHHVLQSGDPCIAINYWFDQSYQGEQYSMRQFYNRMIEVLHT</sequence>
<protein>
    <recommendedName>
        <fullName evidence="1">JmjC domain-containing protein</fullName>
    </recommendedName>
</protein>
<evidence type="ECO:0000313" key="2">
    <source>
        <dbReference type="EMBL" id="TIB12748.1"/>
    </source>
</evidence>
<dbReference type="PROSITE" id="PS51184">
    <property type="entry name" value="JMJC"/>
    <property type="match status" value="1"/>
</dbReference>
<dbReference type="InterPro" id="IPR041667">
    <property type="entry name" value="Cupin_8"/>
</dbReference>
<dbReference type="InterPro" id="IPR014710">
    <property type="entry name" value="RmlC-like_jellyroll"/>
</dbReference>
<comment type="caution">
    <text evidence="2">The sequence shown here is derived from an EMBL/GenBank/DDBJ whole genome shotgun (WGS) entry which is preliminary data.</text>
</comment>
<evidence type="ECO:0000313" key="3">
    <source>
        <dbReference type="Proteomes" id="UP000306954"/>
    </source>
</evidence>
<name>A0A4T0HB17_WALIC</name>
<gene>
    <name evidence="2" type="ORF">E3P90_01898</name>
</gene>
<dbReference type="SMART" id="SM00558">
    <property type="entry name" value="JmjC"/>
    <property type="match status" value="1"/>
</dbReference>
<dbReference type="Proteomes" id="UP000306954">
    <property type="component" value="Unassembled WGS sequence"/>
</dbReference>
<dbReference type="InterPro" id="IPR003347">
    <property type="entry name" value="JmjC_dom"/>
</dbReference>
<dbReference type="OMA" id="YWHDMEF"/>
<organism evidence="2 3">
    <name type="scientific">Wallemia ichthyophaga</name>
    <dbReference type="NCBI Taxonomy" id="245174"/>
    <lineage>
        <taxon>Eukaryota</taxon>
        <taxon>Fungi</taxon>
        <taxon>Dikarya</taxon>
        <taxon>Basidiomycota</taxon>
        <taxon>Wallemiomycotina</taxon>
        <taxon>Wallemiomycetes</taxon>
        <taxon>Wallemiales</taxon>
        <taxon>Wallemiaceae</taxon>
        <taxon>Wallemia</taxon>
    </lineage>
</organism>
<reference evidence="2 3" key="1">
    <citation type="submission" date="2019-03" db="EMBL/GenBank/DDBJ databases">
        <title>Sequencing 23 genomes of Wallemia ichthyophaga.</title>
        <authorList>
            <person name="Gostincar C."/>
        </authorList>
    </citation>
    <scope>NUCLEOTIDE SEQUENCE [LARGE SCALE GENOMIC DNA]</scope>
    <source>
        <strain evidence="2 3">EXF-8621</strain>
    </source>
</reference>
<evidence type="ECO:0000259" key="1">
    <source>
        <dbReference type="PROSITE" id="PS51184"/>
    </source>
</evidence>
<dbReference type="Gene3D" id="2.60.120.10">
    <property type="entry name" value="Jelly Rolls"/>
    <property type="match status" value="1"/>
</dbReference>
<dbReference type="EMBL" id="SPOF01000017">
    <property type="protein sequence ID" value="TIB12748.1"/>
    <property type="molecule type" value="Genomic_DNA"/>
</dbReference>
<dbReference type="SUPFAM" id="SSF51197">
    <property type="entry name" value="Clavaminate synthase-like"/>
    <property type="match status" value="1"/>
</dbReference>
<dbReference type="Pfam" id="PF13621">
    <property type="entry name" value="Cupin_8"/>
    <property type="match status" value="1"/>
</dbReference>
<accession>A0A4T0HB17</accession>
<dbReference type="PANTHER" id="PTHR12461">
    <property type="entry name" value="HYPOXIA-INDUCIBLE FACTOR 1 ALPHA INHIBITOR-RELATED"/>
    <property type="match status" value="1"/>
</dbReference>
<proteinExistence type="predicted"/>